<evidence type="ECO:0000256" key="1">
    <source>
        <dbReference type="ARBA" id="ARBA00004442"/>
    </source>
</evidence>
<sequence length="563" mass="63376">MNIKNILGGALCLALFASCGDELDYREFSNYNKDYVFKNFDNTVGFVTNIYSYLDYDYGMIDGGMQASACDEAEYAWKSSQVNYFTNGSLSSKNTPSLFGYYAPIREANYFLAHYPECDFSDYKFNKDYKNQMVRFNRLPYEVRFLRAYYYALLVKYYGAVPFTTEVLTEAQANALGRTPAQDVMTFVVKECDEILNHLPASYAGLTDDAAAGETGRVTKLAVLALKARTLLYAASPLFGAETAERYHQAALAAKAVIDSCAAYGVSLGKYAELWGTDNWKAKEVIMARRIGDLNDLERRNYPMGVENGNSGNCPTQTLVDAYEMRATGKLWNEAGSGYDPEKPYEGRDPRFAMTIAVNGEKNWPSYNAAALETYYGGSNGEPKVGATPTGYYLKKLLDGTVNISSVNGNSKRHSWVAYRLGEFYLNYAEAMFKYSRSADAVTPDLPMSAREAVNVIRSRADVNMPALPTGLSADDFWKKYQNERMVELAFEGHRYNDIRRWREGASHKDIVEMKITKKADGTLAYTRHTVSRIWDDKLYFWPISNSEMMKHTGSGFTQNPGY</sequence>
<dbReference type="PATRIC" id="fig|999422.3.peg.729"/>
<dbReference type="Pfam" id="PF07980">
    <property type="entry name" value="SusD_RagB"/>
    <property type="match status" value="1"/>
</dbReference>
<proteinExistence type="inferred from homology"/>
<dbReference type="EMBL" id="AGEK01000016">
    <property type="protein sequence ID" value="EHO73120.1"/>
    <property type="molecule type" value="Genomic_DNA"/>
</dbReference>
<accession>H1HKL9</accession>
<dbReference type="STRING" id="999422.HMPREF9944_00713"/>
<comment type="subcellular location">
    <subcellularLocation>
        <location evidence="1">Cell outer membrane</location>
    </subcellularLocation>
</comment>
<evidence type="ECO:0000256" key="5">
    <source>
        <dbReference type="ARBA" id="ARBA00023237"/>
    </source>
</evidence>
<dbReference type="InterPro" id="IPR012944">
    <property type="entry name" value="SusD_RagB_dom"/>
</dbReference>
<keyword evidence="8" id="KW-1185">Reference proteome</keyword>
<evidence type="ECO:0000313" key="7">
    <source>
        <dbReference type="EMBL" id="EHO73120.1"/>
    </source>
</evidence>
<comment type="similarity">
    <text evidence="2">Belongs to the SusD family.</text>
</comment>
<dbReference type="Gene3D" id="1.25.40.390">
    <property type="match status" value="1"/>
</dbReference>
<reference evidence="7 8" key="1">
    <citation type="submission" date="2011-12" db="EMBL/GenBank/DDBJ databases">
        <title>The Genome Sequence of Prevotella maculosa OT 289.</title>
        <authorList>
            <consortium name="The Broad Institute Genome Sequencing Platform"/>
            <person name="Earl A."/>
            <person name="Ward D."/>
            <person name="Feldgarden M."/>
            <person name="Gevers D."/>
            <person name="Izard J."/>
            <person name="Blanton J.M."/>
            <person name="Mathney J."/>
            <person name="Tanner A.C."/>
            <person name="Dewhirst F.E."/>
            <person name="Young S.K."/>
            <person name="Zeng Q."/>
            <person name="Gargeya S."/>
            <person name="Fitzgerald M."/>
            <person name="Haas B."/>
            <person name="Abouelleil A."/>
            <person name="Alvarado L."/>
            <person name="Arachchi H.M."/>
            <person name="Berlin A."/>
            <person name="Chapman S.B."/>
            <person name="Gearin G."/>
            <person name="Goldberg J."/>
            <person name="Griggs A."/>
            <person name="Gujja S."/>
            <person name="Hansen M."/>
            <person name="Heiman D."/>
            <person name="Howarth C."/>
            <person name="Larimer J."/>
            <person name="Lui A."/>
            <person name="MacDonald P.J.P."/>
            <person name="McCowen C."/>
            <person name="Montmayeur A."/>
            <person name="Murphy C."/>
            <person name="Neiman D."/>
            <person name="Pearson M."/>
            <person name="Priest M."/>
            <person name="Roberts A."/>
            <person name="Saif S."/>
            <person name="Shea T."/>
            <person name="Sisk P."/>
            <person name="Stolte C."/>
            <person name="Sykes S."/>
            <person name="Wortman J."/>
            <person name="Nusbaum C."/>
            <person name="Birren B."/>
        </authorList>
    </citation>
    <scope>NUCLEOTIDE SEQUENCE [LARGE SCALE GENOMIC DNA]</scope>
    <source>
        <strain evidence="7 8">OT 289</strain>
    </source>
</reference>
<keyword evidence="4" id="KW-0472">Membrane</keyword>
<gene>
    <name evidence="7" type="ORF">HMPREF9944_00713</name>
</gene>
<dbReference type="RefSeq" id="WP_008564460.1">
    <property type="nucleotide sequence ID" value="NZ_JH594501.1"/>
</dbReference>
<organism evidence="7 8">
    <name type="scientific">Segatella maculosa OT 289</name>
    <dbReference type="NCBI Taxonomy" id="999422"/>
    <lineage>
        <taxon>Bacteria</taxon>
        <taxon>Pseudomonadati</taxon>
        <taxon>Bacteroidota</taxon>
        <taxon>Bacteroidia</taxon>
        <taxon>Bacteroidales</taxon>
        <taxon>Prevotellaceae</taxon>
        <taxon>Segatella</taxon>
    </lineage>
</organism>
<dbReference type="GO" id="GO:0009279">
    <property type="term" value="C:cell outer membrane"/>
    <property type="evidence" value="ECO:0007669"/>
    <property type="project" value="UniProtKB-SubCell"/>
</dbReference>
<dbReference type="OrthoDB" id="1109873at2"/>
<evidence type="ECO:0000256" key="2">
    <source>
        <dbReference type="ARBA" id="ARBA00006275"/>
    </source>
</evidence>
<evidence type="ECO:0000313" key="8">
    <source>
        <dbReference type="Proteomes" id="UP000003167"/>
    </source>
</evidence>
<protein>
    <recommendedName>
        <fullName evidence="6">RagB/SusD domain-containing protein</fullName>
    </recommendedName>
</protein>
<evidence type="ECO:0000256" key="3">
    <source>
        <dbReference type="ARBA" id="ARBA00022729"/>
    </source>
</evidence>
<dbReference type="AlphaFoldDB" id="H1HKL9"/>
<evidence type="ECO:0000256" key="4">
    <source>
        <dbReference type="ARBA" id="ARBA00023136"/>
    </source>
</evidence>
<dbReference type="PROSITE" id="PS51257">
    <property type="entry name" value="PROKAR_LIPOPROTEIN"/>
    <property type="match status" value="1"/>
</dbReference>
<dbReference type="Proteomes" id="UP000003167">
    <property type="component" value="Unassembled WGS sequence"/>
</dbReference>
<feature type="domain" description="RagB/SusD" evidence="6">
    <location>
        <begin position="283"/>
        <end position="563"/>
    </location>
</feature>
<keyword evidence="5" id="KW-0998">Cell outer membrane</keyword>
<comment type="caution">
    <text evidence="7">The sequence shown here is derived from an EMBL/GenBank/DDBJ whole genome shotgun (WGS) entry which is preliminary data.</text>
</comment>
<dbReference type="HOGENOM" id="CLU_015553_0_3_10"/>
<evidence type="ECO:0000259" key="6">
    <source>
        <dbReference type="Pfam" id="PF07980"/>
    </source>
</evidence>
<keyword evidence="3" id="KW-0732">Signal</keyword>
<name>H1HKL9_9BACT</name>
<dbReference type="SUPFAM" id="SSF48452">
    <property type="entry name" value="TPR-like"/>
    <property type="match status" value="1"/>
</dbReference>
<dbReference type="InterPro" id="IPR011990">
    <property type="entry name" value="TPR-like_helical_dom_sf"/>
</dbReference>